<evidence type="ECO:0000259" key="6">
    <source>
        <dbReference type="Pfam" id="PF07992"/>
    </source>
</evidence>
<dbReference type="GO" id="GO:0008137">
    <property type="term" value="F:NADH dehydrogenase (ubiquinone) activity"/>
    <property type="evidence" value="ECO:0007669"/>
    <property type="project" value="TreeGrafter"/>
</dbReference>
<reference evidence="7" key="1">
    <citation type="submission" date="2008-05" db="EMBL/GenBank/DDBJ databases">
        <title>Genome sequence of Riesia pediculicola USDA.</title>
        <authorList>
            <person name="Kirkness E.F."/>
        </authorList>
    </citation>
    <scope>NUCLEOTIDE SEQUENCE [LARGE SCALE GENOMIC DNA]</scope>
    <source>
        <strain evidence="7">USDA</strain>
    </source>
</reference>
<protein>
    <submittedName>
        <fullName evidence="7">NADH dehydrogenase</fullName>
        <ecNumber evidence="7">1.6.99.3</ecNumber>
    </submittedName>
</protein>
<evidence type="ECO:0000256" key="5">
    <source>
        <dbReference type="ARBA" id="ARBA00023027"/>
    </source>
</evidence>
<keyword evidence="8" id="KW-1185">Reference proteome</keyword>
<keyword evidence="2" id="KW-0285">Flavoprotein</keyword>
<dbReference type="PANTHER" id="PTHR43706:SF9">
    <property type="entry name" value="TYPE II NADH:QUINONE OXIDOREDUCTASE"/>
    <property type="match status" value="1"/>
</dbReference>
<comment type="similarity">
    <text evidence="1">Belongs to the NADH dehydrogenase family.</text>
</comment>
<dbReference type="PANTHER" id="PTHR43706">
    <property type="entry name" value="NADH DEHYDROGENASE"/>
    <property type="match status" value="1"/>
</dbReference>
<name>D4G7Z4_RIEPU</name>
<evidence type="ECO:0000313" key="7">
    <source>
        <dbReference type="EMBL" id="ADD79483.1"/>
    </source>
</evidence>
<keyword evidence="3" id="KW-0274">FAD</keyword>
<organism evidence="7 8">
    <name type="scientific">Riesia pediculicola (strain USDA)</name>
    <dbReference type="NCBI Taxonomy" id="515618"/>
    <lineage>
        <taxon>Bacteria</taxon>
        <taxon>Pseudomonadati</taxon>
        <taxon>Pseudomonadota</taxon>
        <taxon>Gammaproteobacteria</taxon>
        <taxon>Enterobacterales</taxon>
        <taxon>Enterobacteriaceae</taxon>
        <taxon>Candidatus Riesia</taxon>
    </lineage>
</organism>
<evidence type="ECO:0000256" key="1">
    <source>
        <dbReference type="ARBA" id="ARBA00005272"/>
    </source>
</evidence>
<dbReference type="STRING" id="515618.RIEPE_0186"/>
<sequence length="433" mass="49444">MTKKRVTIVIVGGGVGGLKLATKLGNNLGKSKLANIILVDQNHSYIWKPILHEVASGSINMHLNSVNYFNHAYKHHFHFHLGELRNIDKEKKMITVSTFFDGGKEKFLERKIKFDILVISLGSISNDFNIEGVKEHCTFLDNFEQANLFREKIIDIFFRKLMVKGNESKIKVAIVGGGATGVELCAELFNMLNYLNEYKFEGFNKYQLKVYLLEAEKRILPSLSERVSQIVKKELEKVGTLILTNTKVKKVFQYGLQTDSSKIYSDLIVWVAGVKVQNFIKDIDNIKTNSINQIIVRPTLQTTLNDQIFAIGDCAFLQEESGRIVPPRAQAASQMADLCYQNILLMLKKKTLRSYSYKDRGFLISLSKLNTVGNIFINPIKRPIQIHGSLARIIYLSLYRNYQISIHGFLKTFSSTIFENFDRLSKSSRFNLY</sequence>
<dbReference type="eggNOG" id="COG1252">
    <property type="taxonomic scope" value="Bacteria"/>
</dbReference>
<dbReference type="EMBL" id="CP001085">
    <property type="protein sequence ID" value="ADD79483.1"/>
    <property type="molecule type" value="Genomic_DNA"/>
</dbReference>
<dbReference type="SUPFAM" id="SSF51905">
    <property type="entry name" value="FAD/NAD(P)-binding domain"/>
    <property type="match status" value="2"/>
</dbReference>
<dbReference type="InterPro" id="IPR023753">
    <property type="entry name" value="FAD/NAD-binding_dom"/>
</dbReference>
<dbReference type="InterPro" id="IPR045024">
    <property type="entry name" value="NDH-2"/>
</dbReference>
<dbReference type="PRINTS" id="PR00411">
    <property type="entry name" value="PNDRDTASEI"/>
</dbReference>
<evidence type="ECO:0000256" key="3">
    <source>
        <dbReference type="ARBA" id="ARBA00022827"/>
    </source>
</evidence>
<keyword evidence="4 7" id="KW-0560">Oxidoreductase</keyword>
<evidence type="ECO:0000256" key="4">
    <source>
        <dbReference type="ARBA" id="ARBA00023002"/>
    </source>
</evidence>
<dbReference type="EC" id="1.6.99.3" evidence="7"/>
<dbReference type="RefSeq" id="WP_013087473.1">
    <property type="nucleotide sequence ID" value="NC_014109.1"/>
</dbReference>
<dbReference type="PRINTS" id="PR00368">
    <property type="entry name" value="FADPNR"/>
</dbReference>
<dbReference type="KEGG" id="rip:RIEPE_0186"/>
<dbReference type="Pfam" id="PF07992">
    <property type="entry name" value="Pyr_redox_2"/>
    <property type="match status" value="1"/>
</dbReference>
<evidence type="ECO:0000313" key="8">
    <source>
        <dbReference type="Proteomes" id="UP000001700"/>
    </source>
</evidence>
<dbReference type="Proteomes" id="UP000001700">
    <property type="component" value="Chromosome"/>
</dbReference>
<feature type="domain" description="FAD/NAD(P)-binding" evidence="6">
    <location>
        <begin position="7"/>
        <end position="336"/>
    </location>
</feature>
<dbReference type="OrthoDB" id="9781621at2"/>
<dbReference type="GO" id="GO:0003954">
    <property type="term" value="F:NADH dehydrogenase activity"/>
    <property type="evidence" value="ECO:0007669"/>
    <property type="project" value="InterPro"/>
</dbReference>
<accession>D4G7Z4</accession>
<proteinExistence type="inferred from homology"/>
<keyword evidence="5" id="KW-0520">NAD</keyword>
<dbReference type="AlphaFoldDB" id="D4G7Z4"/>
<dbReference type="InterPro" id="IPR036188">
    <property type="entry name" value="FAD/NAD-bd_sf"/>
</dbReference>
<dbReference type="HOGENOM" id="CLU_021377_7_0_6"/>
<evidence type="ECO:0000256" key="2">
    <source>
        <dbReference type="ARBA" id="ARBA00022630"/>
    </source>
</evidence>
<dbReference type="Gene3D" id="3.50.50.100">
    <property type="match status" value="1"/>
</dbReference>
<gene>
    <name evidence="7" type="ordered locus">RIEPE_0186</name>
</gene>